<dbReference type="PANTHER" id="PTHR30348">
    <property type="entry name" value="UNCHARACTERIZED PROTEIN YECE"/>
    <property type="match status" value="1"/>
</dbReference>
<dbReference type="Proteomes" id="UP001172082">
    <property type="component" value="Unassembled WGS sequence"/>
</dbReference>
<dbReference type="Pfam" id="PF01904">
    <property type="entry name" value="DUF72"/>
    <property type="match status" value="1"/>
</dbReference>
<comment type="caution">
    <text evidence="1">The sequence shown here is derived from an EMBL/GenBank/DDBJ whole genome shotgun (WGS) entry which is preliminary data.</text>
</comment>
<protein>
    <submittedName>
        <fullName evidence="1">DUF72 domain-containing protein</fullName>
    </submittedName>
</protein>
<sequence>MKFGSVDNPEVIDFTLPDDHPDGLKVLQKGKPNSLTEVYVGCAKWNRQDLKGFYPRGTKDELAYYSTQFNSIELNATFYNFYSPEQVAKWRDKTPDNFKFFPKVNQVISHLKRLNNVELLVEEFCESQRSFEDKLGMAFLQLHNNFSPKDIDRLQKVIEDWPADIPLSVELRNTAWFNDASVAKETYDLFEKNNITNIITDTAGRRDLMHMRHTTTTAFVRYVGANHESDYQRLDDWLVRIKKWKEEGLEKLYFFVHQNIEKESPLLSAHFIQKLNQELGYDLKIPATPATQAGLGF</sequence>
<evidence type="ECO:0000313" key="2">
    <source>
        <dbReference type="Proteomes" id="UP001172082"/>
    </source>
</evidence>
<dbReference type="SUPFAM" id="SSF117396">
    <property type="entry name" value="TM1631-like"/>
    <property type="match status" value="1"/>
</dbReference>
<name>A0ABT8KVI4_9BACT</name>
<proteinExistence type="predicted"/>
<keyword evidence="2" id="KW-1185">Reference proteome</keyword>
<accession>A0ABT8KVI4</accession>
<dbReference type="InterPro" id="IPR036520">
    <property type="entry name" value="UPF0759_sf"/>
</dbReference>
<dbReference type="InterPro" id="IPR002763">
    <property type="entry name" value="DUF72"/>
</dbReference>
<reference evidence="1" key="1">
    <citation type="submission" date="2023-06" db="EMBL/GenBank/DDBJ databases">
        <title>Genomic of Parafulvivirga corallium.</title>
        <authorList>
            <person name="Wang G."/>
        </authorList>
    </citation>
    <scope>NUCLEOTIDE SEQUENCE</scope>
    <source>
        <strain evidence="1">BMA10</strain>
    </source>
</reference>
<dbReference type="RefSeq" id="WP_346754182.1">
    <property type="nucleotide sequence ID" value="NZ_JAUJEA010000010.1"/>
</dbReference>
<gene>
    <name evidence="1" type="ORF">QQ008_22385</name>
</gene>
<dbReference type="EMBL" id="JAUJEA010000010">
    <property type="protein sequence ID" value="MDN5204158.1"/>
    <property type="molecule type" value="Genomic_DNA"/>
</dbReference>
<organism evidence="1 2">
    <name type="scientific">Splendidivirga corallicola</name>
    <dbReference type="NCBI Taxonomy" id="3051826"/>
    <lineage>
        <taxon>Bacteria</taxon>
        <taxon>Pseudomonadati</taxon>
        <taxon>Bacteroidota</taxon>
        <taxon>Cytophagia</taxon>
        <taxon>Cytophagales</taxon>
        <taxon>Splendidivirgaceae</taxon>
        <taxon>Splendidivirga</taxon>
    </lineage>
</organism>
<dbReference type="PANTHER" id="PTHR30348:SF9">
    <property type="entry name" value="UPF0759 PROTEIN YECE"/>
    <property type="match status" value="1"/>
</dbReference>
<dbReference type="Gene3D" id="3.20.20.410">
    <property type="entry name" value="Protein of unknown function UPF0759"/>
    <property type="match status" value="1"/>
</dbReference>
<evidence type="ECO:0000313" key="1">
    <source>
        <dbReference type="EMBL" id="MDN5204158.1"/>
    </source>
</evidence>